<dbReference type="Gene3D" id="1.20.58.480">
    <property type="match status" value="1"/>
</dbReference>
<evidence type="ECO:0000256" key="9">
    <source>
        <dbReference type="HAMAP-Rule" id="MF_01972"/>
    </source>
</evidence>
<dbReference type="GO" id="GO:0020037">
    <property type="term" value="F:heme binding"/>
    <property type="evidence" value="ECO:0007669"/>
    <property type="project" value="UniProtKB-UniRule"/>
</dbReference>
<sequence>MPGPMNKRDLEPGILTDLAGRTTYGEYLQLDRLLSAQVPRSQPPHHDELLFIIQHQTSELWMKLLIHELSACIRYVQADRLEPSFKIFARVAHIQRMLFEQWSVLETLTPNEYLEFRETLGSASGFQSFQYRAVEFLLGNKDPQALGPFRHVPAIHSELERLFESPSLYDEFLRHLARMGHKVPQSHVQRDWRTPYEKSPEVMEVFRRIYEDTDAHWDAYEMCEKLVDTEERFQLWRYRHMMTVMRIIGFKQGTGGSSGVGFLRKALDLRFFPELWDVRTELAPPTARNRGP</sequence>
<dbReference type="AlphaFoldDB" id="A0A848LAY0"/>
<keyword evidence="11" id="KW-1185">Reference proteome</keyword>
<feature type="binding site" evidence="9">
    <location>
        <position position="117"/>
    </location>
    <ligand>
        <name>substrate</name>
    </ligand>
</feature>
<keyword evidence="6 9" id="KW-0408">Iron</keyword>
<dbReference type="RefSeq" id="WP_169343286.1">
    <property type="nucleotide sequence ID" value="NZ_JABBJJ010000011.1"/>
</dbReference>
<evidence type="ECO:0000256" key="8">
    <source>
        <dbReference type="ARBA" id="ARBA00050412"/>
    </source>
</evidence>
<keyword evidence="3 9" id="KW-0479">Metal-binding</keyword>
<protein>
    <recommendedName>
        <fullName evidence="9">Tryptophan 2,3-dioxygenase</fullName>
        <shortName evidence="9">TDO</shortName>
        <ecNumber evidence="9">1.13.11.11</ecNumber>
    </recommendedName>
    <alternativeName>
        <fullName evidence="9">Tryptamin 2,3-dioxygenase</fullName>
    </alternativeName>
    <alternativeName>
        <fullName evidence="9">Tryptophan oxygenase</fullName>
        <shortName evidence="9">TO</shortName>
        <shortName evidence="9">TRPO</shortName>
    </alternativeName>
    <alternativeName>
        <fullName evidence="9">Tryptophan pyrrolase</fullName>
    </alternativeName>
    <alternativeName>
        <fullName evidence="9">Tryptophanase</fullName>
    </alternativeName>
</protein>
<comment type="similarity">
    <text evidence="9">Belongs to the tryptophan 2,3-dioxygenase family.</text>
</comment>
<keyword evidence="4 9" id="KW-0223">Dioxygenase</keyword>
<organism evidence="10 11">
    <name type="scientific">Pyxidicoccus fallax</name>
    <dbReference type="NCBI Taxonomy" id="394095"/>
    <lineage>
        <taxon>Bacteria</taxon>
        <taxon>Pseudomonadati</taxon>
        <taxon>Myxococcota</taxon>
        <taxon>Myxococcia</taxon>
        <taxon>Myxococcales</taxon>
        <taxon>Cystobacterineae</taxon>
        <taxon>Myxococcaceae</taxon>
        <taxon>Pyxidicoccus</taxon>
    </lineage>
</organism>
<evidence type="ECO:0000256" key="4">
    <source>
        <dbReference type="ARBA" id="ARBA00022964"/>
    </source>
</evidence>
<evidence type="ECO:0000313" key="11">
    <source>
        <dbReference type="Proteomes" id="UP000518300"/>
    </source>
</evidence>
<comment type="caution">
    <text evidence="10">The sequence shown here is derived from an EMBL/GenBank/DDBJ whole genome shotgun (WGS) entry which is preliminary data.</text>
</comment>
<dbReference type="Proteomes" id="UP000518300">
    <property type="component" value="Unassembled WGS sequence"/>
</dbReference>
<dbReference type="EMBL" id="JABBJJ010000011">
    <property type="protein sequence ID" value="NMO14005.1"/>
    <property type="molecule type" value="Genomic_DNA"/>
</dbReference>
<dbReference type="GO" id="GO:0019442">
    <property type="term" value="P:L-tryptophan catabolic process to acetyl-CoA"/>
    <property type="evidence" value="ECO:0007669"/>
    <property type="project" value="TreeGrafter"/>
</dbReference>
<dbReference type="InterPro" id="IPR004981">
    <property type="entry name" value="Trp_2_3_dOase"/>
</dbReference>
<feature type="binding site" description="axial binding residue" evidence="9">
    <location>
        <position position="240"/>
    </location>
    <ligand>
        <name>heme</name>
        <dbReference type="ChEBI" id="CHEBI:30413"/>
    </ligand>
    <ligandPart>
        <name>Fe</name>
        <dbReference type="ChEBI" id="CHEBI:18248"/>
    </ligandPart>
</feature>
<evidence type="ECO:0000256" key="5">
    <source>
        <dbReference type="ARBA" id="ARBA00023002"/>
    </source>
</evidence>
<evidence type="ECO:0000313" key="10">
    <source>
        <dbReference type="EMBL" id="NMO14005.1"/>
    </source>
</evidence>
<keyword evidence="2 9" id="KW-0349">Heme</keyword>
<dbReference type="GO" id="GO:0019441">
    <property type="term" value="P:L-tryptophan catabolic process to kynurenine"/>
    <property type="evidence" value="ECO:0007669"/>
    <property type="project" value="UniProtKB-UniRule"/>
</dbReference>
<feature type="binding site" evidence="9">
    <location>
        <begin position="51"/>
        <end position="55"/>
    </location>
    <ligand>
        <name>substrate</name>
    </ligand>
</feature>
<accession>A0A848LAY0</accession>
<feature type="binding site" evidence="9">
    <location>
        <position position="254"/>
    </location>
    <ligand>
        <name>substrate</name>
    </ligand>
</feature>
<evidence type="ECO:0000256" key="7">
    <source>
        <dbReference type="ARBA" id="ARBA00023079"/>
    </source>
</evidence>
<dbReference type="PANTHER" id="PTHR10138">
    <property type="entry name" value="TRYPTOPHAN 2,3-DIOXYGENASE"/>
    <property type="match status" value="1"/>
</dbReference>
<evidence type="ECO:0000256" key="6">
    <source>
        <dbReference type="ARBA" id="ARBA00023004"/>
    </source>
</evidence>
<evidence type="ECO:0000256" key="3">
    <source>
        <dbReference type="ARBA" id="ARBA00022723"/>
    </source>
</evidence>
<gene>
    <name evidence="9" type="primary">kynA</name>
    <name evidence="10" type="ORF">HG543_03910</name>
</gene>
<proteinExistence type="inferred from homology"/>
<comment type="subunit">
    <text evidence="1 9">Homotetramer.</text>
</comment>
<dbReference type="FunFam" id="1.20.58.480:FF:000001">
    <property type="entry name" value="Tryptophan 2,3-dioxygenase"/>
    <property type="match status" value="1"/>
</dbReference>
<evidence type="ECO:0000256" key="1">
    <source>
        <dbReference type="ARBA" id="ARBA00011881"/>
    </source>
</evidence>
<dbReference type="PANTHER" id="PTHR10138:SF0">
    <property type="entry name" value="TRYPTOPHAN 2,3-DIOXYGENASE"/>
    <property type="match status" value="1"/>
</dbReference>
<dbReference type="UniPathway" id="UPA00333">
    <property type="reaction ID" value="UER00453"/>
</dbReference>
<dbReference type="InterPro" id="IPR037217">
    <property type="entry name" value="Trp/Indoleamine_2_3_dOase-like"/>
</dbReference>
<reference evidence="10 11" key="1">
    <citation type="submission" date="2020-04" db="EMBL/GenBank/DDBJ databases">
        <title>Draft genome of Pyxidicoccus fallax type strain.</title>
        <authorList>
            <person name="Whitworth D.E."/>
        </authorList>
    </citation>
    <scope>NUCLEOTIDE SEQUENCE [LARGE SCALE GENOMIC DNA]</scope>
    <source>
        <strain evidence="10 11">DSM 14698</strain>
    </source>
</reference>
<dbReference type="Pfam" id="PF03301">
    <property type="entry name" value="Trp_dioxygenase"/>
    <property type="match status" value="2"/>
</dbReference>
<comment type="pathway">
    <text evidence="9">Amino-acid degradation; L-tryptophan degradation via kynurenine pathway; L-kynurenine from L-tryptophan: step 1/2.</text>
</comment>
<comment type="function">
    <text evidence="9">Heme-dependent dioxygenase that catalyzes the oxidative cleavage of the L-tryptophan (L-Trp) pyrrole ring and converts L-tryptophan to N-formyl-L-kynurenine. Catalyzes the oxidative cleavage of the indole moiety.</text>
</comment>
<dbReference type="EC" id="1.13.11.11" evidence="9"/>
<comment type="cofactor">
    <cofactor evidence="9">
        <name>heme</name>
        <dbReference type="ChEBI" id="CHEBI:30413"/>
    </cofactor>
    <text evidence="9">Binds 1 heme group per subunit.</text>
</comment>
<dbReference type="HAMAP" id="MF_01972">
    <property type="entry name" value="T23O"/>
    <property type="match status" value="1"/>
</dbReference>
<dbReference type="SUPFAM" id="SSF140959">
    <property type="entry name" value="Indolic compounds 2,3-dioxygenase-like"/>
    <property type="match status" value="1"/>
</dbReference>
<comment type="catalytic activity">
    <reaction evidence="8 9">
        <text>L-tryptophan + O2 = N-formyl-L-kynurenine</text>
        <dbReference type="Rhea" id="RHEA:24536"/>
        <dbReference type="ChEBI" id="CHEBI:15379"/>
        <dbReference type="ChEBI" id="CHEBI:57912"/>
        <dbReference type="ChEBI" id="CHEBI:58629"/>
        <dbReference type="EC" id="1.13.11.11"/>
    </reaction>
</comment>
<feature type="binding site" evidence="9">
    <location>
        <position position="113"/>
    </location>
    <ligand>
        <name>substrate</name>
    </ligand>
</feature>
<name>A0A848LAY0_9BACT</name>
<evidence type="ECO:0000256" key="2">
    <source>
        <dbReference type="ARBA" id="ARBA00022617"/>
    </source>
</evidence>
<keyword evidence="7 9" id="KW-0823">Tryptophan catabolism</keyword>
<keyword evidence="5 9" id="KW-0560">Oxidoreductase</keyword>
<dbReference type="GO" id="GO:0046872">
    <property type="term" value="F:metal ion binding"/>
    <property type="evidence" value="ECO:0007669"/>
    <property type="project" value="UniProtKB-KW"/>
</dbReference>
<dbReference type="GO" id="GO:0004833">
    <property type="term" value="F:L-tryptophan 2,3-dioxygenase activity"/>
    <property type="evidence" value="ECO:0007669"/>
    <property type="project" value="UniProtKB-UniRule"/>
</dbReference>